<organism evidence="8">
    <name type="scientific">marine metagenome</name>
    <dbReference type="NCBI Taxonomy" id="408172"/>
    <lineage>
        <taxon>unclassified sequences</taxon>
        <taxon>metagenomes</taxon>
        <taxon>ecological metagenomes</taxon>
    </lineage>
</organism>
<dbReference type="AlphaFoldDB" id="A0A381REC6"/>
<keyword evidence="3" id="KW-0732">Signal</keyword>
<dbReference type="PANTHER" id="PTHR43742">
    <property type="entry name" value="TRIMETHYLAMINE-N-OXIDE REDUCTASE"/>
    <property type="match status" value="1"/>
</dbReference>
<protein>
    <recommendedName>
        <fullName evidence="7">4Fe-4S Mo/W bis-MGD-type domain-containing protein</fullName>
    </recommendedName>
</protein>
<keyword evidence="6" id="KW-0411">Iron-sulfur</keyword>
<dbReference type="InterPro" id="IPR006311">
    <property type="entry name" value="TAT_signal"/>
</dbReference>
<name>A0A381REC6_9ZZZZ</name>
<dbReference type="SUPFAM" id="SSF53706">
    <property type="entry name" value="Formate dehydrogenase/DMSO reductase, domains 1-3"/>
    <property type="match status" value="1"/>
</dbReference>
<keyword evidence="2" id="KW-0479">Metal-binding</keyword>
<evidence type="ECO:0000256" key="6">
    <source>
        <dbReference type="ARBA" id="ARBA00023014"/>
    </source>
</evidence>
<dbReference type="Gene3D" id="3.40.50.12440">
    <property type="match status" value="3"/>
</dbReference>
<dbReference type="InterPro" id="IPR009010">
    <property type="entry name" value="Asp_de-COase-like_dom_sf"/>
</dbReference>
<keyword evidence="5" id="KW-0408">Iron</keyword>
<evidence type="ECO:0000256" key="5">
    <source>
        <dbReference type="ARBA" id="ARBA00023004"/>
    </source>
</evidence>
<dbReference type="InterPro" id="IPR006657">
    <property type="entry name" value="MoPterin_dinucl-bd_dom"/>
</dbReference>
<dbReference type="PROSITE" id="PS51669">
    <property type="entry name" value="4FE4S_MOW_BIS_MGD"/>
    <property type="match status" value="1"/>
</dbReference>
<keyword evidence="4" id="KW-0560">Oxidoreductase</keyword>
<dbReference type="Pfam" id="PF01568">
    <property type="entry name" value="Molydop_binding"/>
    <property type="match status" value="1"/>
</dbReference>
<evidence type="ECO:0000256" key="2">
    <source>
        <dbReference type="ARBA" id="ARBA00022723"/>
    </source>
</evidence>
<dbReference type="PROSITE" id="PS51318">
    <property type="entry name" value="TAT"/>
    <property type="match status" value="1"/>
</dbReference>
<dbReference type="GO" id="GO:0051536">
    <property type="term" value="F:iron-sulfur cluster binding"/>
    <property type="evidence" value="ECO:0007669"/>
    <property type="project" value="UniProtKB-KW"/>
</dbReference>
<evidence type="ECO:0000256" key="3">
    <source>
        <dbReference type="ARBA" id="ARBA00022729"/>
    </source>
</evidence>
<dbReference type="InterPro" id="IPR006656">
    <property type="entry name" value="Mopterin_OxRdtase"/>
</dbReference>
<dbReference type="SUPFAM" id="SSF50692">
    <property type="entry name" value="ADC-like"/>
    <property type="match status" value="1"/>
</dbReference>
<reference evidence="8" key="1">
    <citation type="submission" date="2018-05" db="EMBL/GenBank/DDBJ databases">
        <authorList>
            <person name="Lanie J.A."/>
            <person name="Ng W.-L."/>
            <person name="Kazmierczak K.M."/>
            <person name="Andrzejewski T.M."/>
            <person name="Davidsen T.M."/>
            <person name="Wayne K.J."/>
            <person name="Tettelin H."/>
            <person name="Glass J.I."/>
            <person name="Rusch D."/>
            <person name="Podicherti R."/>
            <person name="Tsui H.-C.T."/>
            <person name="Winkler M.E."/>
        </authorList>
    </citation>
    <scope>NUCLEOTIDE SEQUENCE</scope>
</reference>
<dbReference type="GO" id="GO:0043546">
    <property type="term" value="F:molybdopterin cofactor binding"/>
    <property type="evidence" value="ECO:0007669"/>
    <property type="project" value="InterPro"/>
</dbReference>
<dbReference type="InterPro" id="IPR050612">
    <property type="entry name" value="Prok_Mopterin_Oxidored"/>
</dbReference>
<comment type="similarity">
    <text evidence="1">Belongs to the prokaryotic molybdopterin-containing oxidoreductase family.</text>
</comment>
<dbReference type="InterPro" id="IPR006963">
    <property type="entry name" value="Mopterin_OxRdtase_4Fe-4S_dom"/>
</dbReference>
<dbReference type="Gene3D" id="3.40.228.10">
    <property type="entry name" value="Dimethylsulfoxide Reductase, domain 2"/>
    <property type="match status" value="1"/>
</dbReference>
<dbReference type="Gene3D" id="3.40.50.740">
    <property type="match status" value="1"/>
</dbReference>
<sequence>MTNITRRNFLQGATASGLGLSLQFGNAAKAIANENYRGFEDLYRTKWTWDSVVRGTHGTNCAGTCAFNVFVKNGVVWREEQQGQYEQLGDVPDFGPRGCQKGMRHHKYMYGDQRILYPLKRVGKRGEGKWQRISWDQATTEIADKFLDYATQYNPECISYGSGTQMSVKMASFASLLRFANITGVTVPEFFSGVGDLPTGSYMTLGQVYTGDTFASVYKSKCVLVWMSNPAVTRIPDAHFFWEARYNGTQVIAISPEFTPTAMHSNFWLNPKPGTDSALAMAMAQVILSEKLYQQDYIKEQSDLPLLVRTDTKELLRREHLSLYGLLAVADNVFYMWDKNANAMVQAPGTGRADMPIGRDRRKHGTLDLGDINPALEGSWRVKTLDGETEVTTVFEILKKQCKDYEPEKASEITGVSADVIIKTARVFAKAQPAMIYAGYASCKWLHGDLLQRAMLLLLSLTANIGKEGGGLQVANAPISRGMNQFGFSDIGPAFRLISGTTWDYDHGNMKELTAKIYGKELADTYDSYYQESITEDWFPDYSKHGWKMGIFAGNNGANWRSAGSVWRKNAFEELETIVSLAPDMGVTSFYSDYVLPIAHHYERNDLMLQSRVPYLQVLNEAVSPLGESVDDWEANRRLAAAISKRAKERGILPIKDAVDGRTVRRDYTKTLELYTMGGRVKNSKDVAQFIINSSHGIPKISFEELSVKGIVKVNGVNNTMWDNEESPFHSEIVRSVVNKHPYETITGRQQFYIDHKWFIEFDEVLPTYKPPLSIKGYPLRMMMGHARHGIHSMWRDDSLLLSLQRGEPDIYVNPEDAEERNVSDGDTIRIFNSAGEFFAMSHVSSGIQPGMLFMYHGWDPKSFHNEKNFGEVIPTAGLIKPTSMAGDYGHLGYQPLAFAPNQTYKDFTCDFEKAT</sequence>
<feature type="domain" description="4Fe-4S Mo/W bis-MGD-type" evidence="7">
    <location>
        <begin position="50"/>
        <end position="113"/>
    </location>
</feature>
<evidence type="ECO:0000259" key="7">
    <source>
        <dbReference type="PROSITE" id="PS51669"/>
    </source>
</evidence>
<proteinExistence type="inferred from homology"/>
<evidence type="ECO:0000313" key="8">
    <source>
        <dbReference type="EMBL" id="SUZ89544.1"/>
    </source>
</evidence>
<accession>A0A381REC6</accession>
<dbReference type="PANTHER" id="PTHR43742:SF6">
    <property type="entry name" value="OXIDOREDUCTASE YYAE-RELATED"/>
    <property type="match status" value="1"/>
</dbReference>
<dbReference type="EMBL" id="UINC01001821">
    <property type="protein sequence ID" value="SUZ89544.1"/>
    <property type="molecule type" value="Genomic_DNA"/>
</dbReference>
<dbReference type="GO" id="GO:0046872">
    <property type="term" value="F:metal ion binding"/>
    <property type="evidence" value="ECO:0007669"/>
    <property type="project" value="UniProtKB-KW"/>
</dbReference>
<evidence type="ECO:0000256" key="1">
    <source>
        <dbReference type="ARBA" id="ARBA00010312"/>
    </source>
</evidence>
<gene>
    <name evidence="8" type="ORF">METZ01_LOCUS42398</name>
</gene>
<dbReference type="Pfam" id="PF00384">
    <property type="entry name" value="Molybdopterin"/>
    <property type="match status" value="1"/>
</dbReference>
<dbReference type="GO" id="GO:0016491">
    <property type="term" value="F:oxidoreductase activity"/>
    <property type="evidence" value="ECO:0007669"/>
    <property type="project" value="UniProtKB-KW"/>
</dbReference>
<evidence type="ECO:0000256" key="4">
    <source>
        <dbReference type="ARBA" id="ARBA00023002"/>
    </source>
</evidence>